<comment type="caution">
    <text evidence="1">The sequence shown here is derived from an EMBL/GenBank/DDBJ whole genome shotgun (WGS) entry which is preliminary data.</text>
</comment>
<dbReference type="Proteomes" id="UP000268469">
    <property type="component" value="Unassembled WGS sequence"/>
</dbReference>
<reference evidence="1 2" key="1">
    <citation type="submission" date="2018-06" db="EMBL/GenBank/DDBJ databases">
        <title>Extensive metabolic versatility and redundancy in microbially diverse, dynamic hydrothermal sediments.</title>
        <authorList>
            <person name="Dombrowski N."/>
            <person name="Teske A."/>
            <person name="Baker B.J."/>
        </authorList>
    </citation>
    <scope>NUCLEOTIDE SEQUENCE [LARGE SCALE GENOMIC DNA]</scope>
    <source>
        <strain evidence="1">B36_G15</strain>
    </source>
</reference>
<protein>
    <recommendedName>
        <fullName evidence="3">PorV/PorQ family protein</fullName>
    </recommendedName>
</protein>
<sequence>MVAILIFSIYNGGMAGAIFNYGLYPRSLGMGKAFCAVGGDVEAGYYNPAGLITLKSNDLRVAHQTLYGGGRLEYLGYSFPTKHYGSFGFTIINHGLEGFYSFDENLQSYTSFSFSQNCLIFSYSYPIGNFFGFGLNLKGISSKLAQYADFGFGGDLGIFLFPRESFSFGVMVHNLLPPRLTMNEKTDVFPNIFRFGGSLRFYDNRILIAADGAQPIGYELNPHFGIEFVAIPRALTLRAGVDGNELSFGGGFKWTYGRLAFGLDYAMLMHHAFNYLPANTHKLGLHIQFGGFRVWLKAKPKIFSPSPLHRENVLWIDLHIHAQRPVKRWQLLIRNELGEVVRTFSSWGEPPKRLTWDGLDDVGRSVSDGDYYYELVVIDERDDVLKYDDFLTTIKTIGPEGELETIPEK</sequence>
<dbReference type="EMBL" id="QNBE01000003">
    <property type="protein sequence ID" value="RKX71703.1"/>
    <property type="molecule type" value="Genomic_DNA"/>
</dbReference>
<dbReference type="AlphaFoldDB" id="A0A660SLW0"/>
<dbReference type="Gene3D" id="2.60.40.4070">
    <property type="match status" value="1"/>
</dbReference>
<accession>A0A660SLW0</accession>
<evidence type="ECO:0000313" key="1">
    <source>
        <dbReference type="EMBL" id="RKX71703.1"/>
    </source>
</evidence>
<dbReference type="Gene3D" id="2.40.160.60">
    <property type="entry name" value="Outer membrane protein transport protein (OMPP1/FadL/TodX)"/>
    <property type="match status" value="1"/>
</dbReference>
<gene>
    <name evidence="1" type="ORF">DRP53_00525</name>
</gene>
<evidence type="ECO:0000313" key="2">
    <source>
        <dbReference type="Proteomes" id="UP000268469"/>
    </source>
</evidence>
<organism evidence="1 2">
    <name type="scientific">candidate division WOR-3 bacterium</name>
    <dbReference type="NCBI Taxonomy" id="2052148"/>
    <lineage>
        <taxon>Bacteria</taxon>
        <taxon>Bacteria division WOR-3</taxon>
    </lineage>
</organism>
<name>A0A660SLW0_UNCW3</name>
<evidence type="ECO:0008006" key="3">
    <source>
        <dbReference type="Google" id="ProtNLM"/>
    </source>
</evidence>
<proteinExistence type="predicted"/>